<dbReference type="AlphaFoldDB" id="A0AAW0SU25"/>
<evidence type="ECO:0000313" key="1">
    <source>
        <dbReference type="EMBL" id="KAK8378838.1"/>
    </source>
</evidence>
<organism evidence="1 2">
    <name type="scientific">Scylla paramamosain</name>
    <name type="common">Mud crab</name>
    <dbReference type="NCBI Taxonomy" id="85552"/>
    <lineage>
        <taxon>Eukaryota</taxon>
        <taxon>Metazoa</taxon>
        <taxon>Ecdysozoa</taxon>
        <taxon>Arthropoda</taxon>
        <taxon>Crustacea</taxon>
        <taxon>Multicrustacea</taxon>
        <taxon>Malacostraca</taxon>
        <taxon>Eumalacostraca</taxon>
        <taxon>Eucarida</taxon>
        <taxon>Decapoda</taxon>
        <taxon>Pleocyemata</taxon>
        <taxon>Brachyura</taxon>
        <taxon>Eubrachyura</taxon>
        <taxon>Portunoidea</taxon>
        <taxon>Portunidae</taxon>
        <taxon>Portuninae</taxon>
        <taxon>Scylla</taxon>
    </lineage>
</organism>
<dbReference type="Proteomes" id="UP001487740">
    <property type="component" value="Unassembled WGS sequence"/>
</dbReference>
<proteinExistence type="predicted"/>
<comment type="caution">
    <text evidence="1">The sequence shown here is derived from an EMBL/GenBank/DDBJ whole genome shotgun (WGS) entry which is preliminary data.</text>
</comment>
<dbReference type="EMBL" id="JARAKH010000044">
    <property type="protein sequence ID" value="KAK8378838.1"/>
    <property type="molecule type" value="Genomic_DNA"/>
</dbReference>
<keyword evidence="2" id="KW-1185">Reference proteome</keyword>
<name>A0AAW0SU25_SCYPA</name>
<reference evidence="1 2" key="1">
    <citation type="submission" date="2023-03" db="EMBL/GenBank/DDBJ databases">
        <title>High-quality genome of Scylla paramamosain provides insights in environmental adaptation.</title>
        <authorList>
            <person name="Zhang L."/>
        </authorList>
    </citation>
    <scope>NUCLEOTIDE SEQUENCE [LARGE SCALE GENOMIC DNA]</scope>
    <source>
        <strain evidence="1">LZ_2023a</strain>
        <tissue evidence="1">Muscle</tissue>
    </source>
</reference>
<sequence length="79" mass="9391">MERKKTLEWYKEKEAPSFFLHQASPETQLLKSHWRIKIKIIDSWTPTEISLPSQESFCRYLAQFPAFSRCEGKVTCKPK</sequence>
<accession>A0AAW0SU25</accession>
<gene>
    <name evidence="1" type="ORF">O3P69_009511</name>
</gene>
<evidence type="ECO:0000313" key="2">
    <source>
        <dbReference type="Proteomes" id="UP001487740"/>
    </source>
</evidence>
<protein>
    <submittedName>
        <fullName evidence="1">Uncharacterized protein</fullName>
    </submittedName>
</protein>